<feature type="compositionally biased region" description="Polar residues" evidence="1">
    <location>
        <begin position="114"/>
        <end position="123"/>
    </location>
</feature>
<gene>
    <name evidence="2" type="ORF">CPELLU_LOCUS13684</name>
</gene>
<dbReference type="AlphaFoldDB" id="A0A9N9IG38"/>
<name>A0A9N9IG38_9GLOM</name>
<feature type="region of interest" description="Disordered" evidence="1">
    <location>
        <begin position="1"/>
        <end position="45"/>
    </location>
</feature>
<feature type="compositionally biased region" description="Basic and acidic residues" evidence="1">
    <location>
        <begin position="104"/>
        <end position="113"/>
    </location>
</feature>
<sequence length="130" mass="15272">MPKDKRKSARKFFKNIERQEESPQESSSKPPKTTRKFYNKRSTKKFNQLRRLVKVYKVLKNVERSGESSLTNKRRKTRGKSASSPKTSKDEESLQESSLRKFSKNVERQKESPQESSSPTNSERLVKVYK</sequence>
<dbReference type="EMBL" id="CAJVQA010014968">
    <property type="protein sequence ID" value="CAG8734211.1"/>
    <property type="molecule type" value="Genomic_DNA"/>
</dbReference>
<reference evidence="2" key="1">
    <citation type="submission" date="2021-06" db="EMBL/GenBank/DDBJ databases">
        <authorList>
            <person name="Kallberg Y."/>
            <person name="Tangrot J."/>
            <person name="Rosling A."/>
        </authorList>
    </citation>
    <scope>NUCLEOTIDE SEQUENCE</scope>
    <source>
        <strain evidence="2">FL966</strain>
    </source>
</reference>
<feature type="non-terminal residue" evidence="2">
    <location>
        <position position="130"/>
    </location>
</feature>
<accession>A0A9N9IG38</accession>
<keyword evidence="3" id="KW-1185">Reference proteome</keyword>
<evidence type="ECO:0000313" key="3">
    <source>
        <dbReference type="Proteomes" id="UP000789759"/>
    </source>
</evidence>
<feature type="compositionally biased region" description="Basic residues" evidence="1">
    <location>
        <begin position="32"/>
        <end position="45"/>
    </location>
</feature>
<dbReference type="Proteomes" id="UP000789759">
    <property type="component" value="Unassembled WGS sequence"/>
</dbReference>
<feature type="region of interest" description="Disordered" evidence="1">
    <location>
        <begin position="60"/>
        <end position="130"/>
    </location>
</feature>
<feature type="compositionally biased region" description="Basic residues" evidence="1">
    <location>
        <begin position="1"/>
        <end position="13"/>
    </location>
</feature>
<evidence type="ECO:0000256" key="1">
    <source>
        <dbReference type="SAM" id="MobiDB-lite"/>
    </source>
</evidence>
<protein>
    <submittedName>
        <fullName evidence="2">9781_t:CDS:1</fullName>
    </submittedName>
</protein>
<organism evidence="2 3">
    <name type="scientific">Cetraspora pellucida</name>
    <dbReference type="NCBI Taxonomy" id="1433469"/>
    <lineage>
        <taxon>Eukaryota</taxon>
        <taxon>Fungi</taxon>
        <taxon>Fungi incertae sedis</taxon>
        <taxon>Mucoromycota</taxon>
        <taxon>Glomeromycotina</taxon>
        <taxon>Glomeromycetes</taxon>
        <taxon>Diversisporales</taxon>
        <taxon>Gigasporaceae</taxon>
        <taxon>Cetraspora</taxon>
    </lineage>
</organism>
<comment type="caution">
    <text evidence="2">The sequence shown here is derived from an EMBL/GenBank/DDBJ whole genome shotgun (WGS) entry which is preliminary data.</text>
</comment>
<proteinExistence type="predicted"/>
<evidence type="ECO:0000313" key="2">
    <source>
        <dbReference type="EMBL" id="CAG8734211.1"/>
    </source>
</evidence>